<dbReference type="EMBL" id="PVWO01000042">
    <property type="protein sequence ID" value="PSB58258.1"/>
    <property type="molecule type" value="Genomic_DNA"/>
</dbReference>
<reference evidence="1 2" key="1">
    <citation type="submission" date="2018-03" db="EMBL/GenBank/DDBJ databases">
        <title>The ancient ancestry and fast evolution of plastids.</title>
        <authorList>
            <person name="Moore K.R."/>
            <person name="Magnabosco C."/>
            <person name="Momper L."/>
            <person name="Gold D.A."/>
            <person name="Bosak T."/>
            <person name="Fournier G.P."/>
        </authorList>
    </citation>
    <scope>NUCLEOTIDE SEQUENCE [LARGE SCALE GENOMIC DNA]</scope>
    <source>
        <strain evidence="1 2">CCALA 037</strain>
    </source>
</reference>
<evidence type="ECO:0000313" key="2">
    <source>
        <dbReference type="Proteomes" id="UP000238937"/>
    </source>
</evidence>
<accession>A0A2T1GKD3</accession>
<dbReference type="RefSeq" id="WP_106301167.1">
    <property type="nucleotide sequence ID" value="NZ_PVWO01000042.1"/>
</dbReference>
<dbReference type="PANTHER" id="PTHR35690">
    <property type="entry name" value="OS01G0363500 PROTEIN"/>
    <property type="match status" value="1"/>
</dbReference>
<dbReference type="OrthoDB" id="463191at2"/>
<protein>
    <recommendedName>
        <fullName evidence="3">Plastid lipid-associated protein/fibrillin conserved domain-containing protein</fullName>
    </recommendedName>
</protein>
<evidence type="ECO:0000313" key="1">
    <source>
        <dbReference type="EMBL" id="PSB58258.1"/>
    </source>
</evidence>
<dbReference type="PANTHER" id="PTHR35690:SF1">
    <property type="entry name" value="OS01G0363500 PROTEIN"/>
    <property type="match status" value="1"/>
</dbReference>
<comment type="caution">
    <text evidence="1">The sequence shown here is derived from an EMBL/GenBank/DDBJ whole genome shotgun (WGS) entry which is preliminary data.</text>
</comment>
<gene>
    <name evidence="1" type="ORF">C7B77_05485</name>
</gene>
<proteinExistence type="predicted"/>
<dbReference type="Proteomes" id="UP000238937">
    <property type="component" value="Unassembled WGS sequence"/>
</dbReference>
<dbReference type="AlphaFoldDB" id="A0A2T1GKD3"/>
<keyword evidence="2" id="KW-1185">Reference proteome</keyword>
<name>A0A2T1GKD3_9CYAN</name>
<evidence type="ECO:0008006" key="3">
    <source>
        <dbReference type="Google" id="ProtNLM"/>
    </source>
</evidence>
<sequence length="191" mass="20994">MSDFVNILERAAQSHDRPSTAEMVTALQQAELAAKKDKLDIPFASLLGEWRLCFATGASKDKKRGGIKLGRGYYLPKFTPASITFTRETDDSIEGTVTNKLLVGSIYIQFTGPCRYPGKKNLLAFDFTEIQIKVLGVTVYQGKIRSGKSGSRDFARLSVANLPFFAFFWASESGIAARGRGGGLALWVKDR</sequence>
<organism evidence="1 2">
    <name type="scientific">Chamaesiphon polymorphus CCALA 037</name>
    <dbReference type="NCBI Taxonomy" id="2107692"/>
    <lineage>
        <taxon>Bacteria</taxon>
        <taxon>Bacillati</taxon>
        <taxon>Cyanobacteriota</taxon>
        <taxon>Cyanophyceae</taxon>
        <taxon>Gomontiellales</taxon>
        <taxon>Chamaesiphonaceae</taxon>
        <taxon>Chamaesiphon</taxon>
    </lineage>
</organism>